<protein>
    <submittedName>
        <fullName evidence="1">Uncharacterized protein</fullName>
    </submittedName>
</protein>
<dbReference type="AlphaFoldDB" id="A0AA39FXX8"/>
<dbReference type="Proteomes" id="UP001168990">
    <property type="component" value="Unassembled WGS sequence"/>
</dbReference>
<proteinExistence type="predicted"/>
<evidence type="ECO:0000313" key="2">
    <source>
        <dbReference type="Proteomes" id="UP001168990"/>
    </source>
</evidence>
<gene>
    <name evidence="1" type="ORF">PV328_001878</name>
</gene>
<reference evidence="1" key="2">
    <citation type="submission" date="2023-03" db="EMBL/GenBank/DDBJ databases">
        <authorList>
            <person name="Inwood S.N."/>
            <person name="Skelly J.G."/>
            <person name="Guhlin J."/>
            <person name="Harrop T.W.R."/>
            <person name="Goldson S.G."/>
            <person name="Dearden P.K."/>
        </authorList>
    </citation>
    <scope>NUCLEOTIDE SEQUENCE</scope>
    <source>
        <strain evidence="1">Irish</strain>
        <tissue evidence="1">Whole body</tissue>
    </source>
</reference>
<dbReference type="EMBL" id="JAQQBS010000001">
    <property type="protein sequence ID" value="KAK0177870.1"/>
    <property type="molecule type" value="Genomic_DNA"/>
</dbReference>
<accession>A0AA39FXX8</accession>
<reference evidence="1" key="1">
    <citation type="journal article" date="2023" name="bioRxiv">
        <title>Scaffold-level genome assemblies of two parasitoid biocontrol wasps reveal the parthenogenesis mechanism and an associated novel virus.</title>
        <authorList>
            <person name="Inwood S."/>
            <person name="Skelly J."/>
            <person name="Guhlin J."/>
            <person name="Harrop T."/>
            <person name="Goldson S."/>
            <person name="Dearden P."/>
        </authorList>
    </citation>
    <scope>NUCLEOTIDE SEQUENCE</scope>
    <source>
        <strain evidence="1">Irish</strain>
        <tissue evidence="1">Whole body</tissue>
    </source>
</reference>
<evidence type="ECO:0000313" key="1">
    <source>
        <dbReference type="EMBL" id="KAK0177870.1"/>
    </source>
</evidence>
<name>A0AA39FXX8_9HYME</name>
<organism evidence="1 2">
    <name type="scientific">Microctonus aethiopoides</name>
    <dbReference type="NCBI Taxonomy" id="144406"/>
    <lineage>
        <taxon>Eukaryota</taxon>
        <taxon>Metazoa</taxon>
        <taxon>Ecdysozoa</taxon>
        <taxon>Arthropoda</taxon>
        <taxon>Hexapoda</taxon>
        <taxon>Insecta</taxon>
        <taxon>Pterygota</taxon>
        <taxon>Neoptera</taxon>
        <taxon>Endopterygota</taxon>
        <taxon>Hymenoptera</taxon>
        <taxon>Apocrita</taxon>
        <taxon>Ichneumonoidea</taxon>
        <taxon>Braconidae</taxon>
        <taxon>Euphorinae</taxon>
        <taxon>Microctonus</taxon>
    </lineage>
</organism>
<keyword evidence="2" id="KW-1185">Reference proteome</keyword>
<sequence>MAAGAAKGSIVTQERDILATAISQDCNGGDGIGGGGSIRKTMKRFKKMAIYESLGNKVKLASRSVDLGRK</sequence>
<comment type="caution">
    <text evidence="1">The sequence shown here is derived from an EMBL/GenBank/DDBJ whole genome shotgun (WGS) entry which is preliminary data.</text>
</comment>